<dbReference type="GO" id="GO:0044594">
    <property type="term" value="F:17-beta-hydroxysteroid dehydrogenase (NAD+) activity"/>
    <property type="evidence" value="ECO:0007669"/>
    <property type="project" value="TreeGrafter"/>
</dbReference>
<proteinExistence type="inferred from homology"/>
<protein>
    <submittedName>
        <fullName evidence="5">Acyl dehydratase</fullName>
    </submittedName>
</protein>
<feature type="domain" description="Peroxisomal multifunctional enzyme type 2-like N-terminal" evidence="4">
    <location>
        <begin position="41"/>
        <end position="136"/>
    </location>
</feature>
<dbReference type="GO" id="GO:0004300">
    <property type="term" value="F:enoyl-CoA hydratase activity"/>
    <property type="evidence" value="ECO:0007669"/>
    <property type="project" value="TreeGrafter"/>
</dbReference>
<dbReference type="RefSeq" id="WP_040751656.1">
    <property type="nucleotide sequence ID" value="NZ_JACHIT010000002.1"/>
</dbReference>
<reference evidence="5 6" key="1">
    <citation type="submission" date="2020-08" db="EMBL/GenBank/DDBJ databases">
        <title>Sequencing the genomes of 1000 actinobacteria strains.</title>
        <authorList>
            <person name="Klenk H.-P."/>
        </authorList>
    </citation>
    <scope>NUCLEOTIDE SEQUENCE [LARGE SCALE GENOMIC DNA]</scope>
    <source>
        <strain evidence="5 6">DSM 43582</strain>
    </source>
</reference>
<dbReference type="Proteomes" id="UP000540412">
    <property type="component" value="Unassembled WGS sequence"/>
</dbReference>
<organism evidence="5 6">
    <name type="scientific">Nocardia transvalensis</name>
    <dbReference type="NCBI Taxonomy" id="37333"/>
    <lineage>
        <taxon>Bacteria</taxon>
        <taxon>Bacillati</taxon>
        <taxon>Actinomycetota</taxon>
        <taxon>Actinomycetes</taxon>
        <taxon>Mycobacteriales</taxon>
        <taxon>Nocardiaceae</taxon>
        <taxon>Nocardia</taxon>
    </lineage>
</organism>
<sequence length="284" mass="30472">MPIDVRAAVGVAVPEQEFGWAEEDVLRYRRAVGQGARQRGMLPTFAMTAPAAFGVASPDFYQPEPPEIRFPGIRLNLATLLHLEQELVVPAPLPRTGCARCTGEVVGIEERGDAAVLVQRTTLRGDDGAALVSGISRIHARGEGGAGGGSRGTAIAPTPDRRPDAEIRTPTSPSQAVWYQACVRGASLHDNIHTDEIFARAAGFPGPILQGVCTYGMVCAALVDAVAESDAGRVRRYTARFRGIAFPGESLHTRIWDEGDRYIFLTTVPERADKPVLSGEFGIR</sequence>
<dbReference type="EMBL" id="JACHIT010000002">
    <property type="protein sequence ID" value="MBB5918832.1"/>
    <property type="molecule type" value="Genomic_DNA"/>
</dbReference>
<comment type="caution">
    <text evidence="5">The sequence shown here is derived from an EMBL/GenBank/DDBJ whole genome shotgun (WGS) entry which is preliminary data.</text>
</comment>
<dbReference type="InterPro" id="IPR054357">
    <property type="entry name" value="MFE-2_N"/>
</dbReference>
<feature type="region of interest" description="Disordered" evidence="2">
    <location>
        <begin position="142"/>
        <end position="170"/>
    </location>
</feature>
<evidence type="ECO:0000259" key="4">
    <source>
        <dbReference type="Pfam" id="PF22622"/>
    </source>
</evidence>
<dbReference type="GO" id="GO:0006635">
    <property type="term" value="P:fatty acid beta-oxidation"/>
    <property type="evidence" value="ECO:0007669"/>
    <property type="project" value="TreeGrafter"/>
</dbReference>
<dbReference type="AlphaFoldDB" id="A0A7W9PMJ7"/>
<evidence type="ECO:0000259" key="3">
    <source>
        <dbReference type="Pfam" id="PF01575"/>
    </source>
</evidence>
<evidence type="ECO:0000313" key="5">
    <source>
        <dbReference type="EMBL" id="MBB5918832.1"/>
    </source>
</evidence>
<name>A0A7W9PMJ7_9NOCA</name>
<keyword evidence="6" id="KW-1185">Reference proteome</keyword>
<dbReference type="InterPro" id="IPR002539">
    <property type="entry name" value="MaoC-like_dom"/>
</dbReference>
<gene>
    <name evidence="5" type="ORF">BJY24_007744</name>
</gene>
<dbReference type="Gene3D" id="3.10.129.10">
    <property type="entry name" value="Hotdog Thioesterase"/>
    <property type="match status" value="1"/>
</dbReference>
<dbReference type="SUPFAM" id="SSF54637">
    <property type="entry name" value="Thioesterase/thiol ester dehydrase-isomerase"/>
    <property type="match status" value="2"/>
</dbReference>
<accession>A0A7W9PMJ7</accession>
<evidence type="ECO:0000256" key="1">
    <source>
        <dbReference type="ARBA" id="ARBA00005254"/>
    </source>
</evidence>
<dbReference type="PANTHER" id="PTHR13078:SF59">
    <property type="entry name" value="ENOYL-COA HYDRATASE CHSH3"/>
    <property type="match status" value="1"/>
</dbReference>
<dbReference type="Pfam" id="PF22622">
    <property type="entry name" value="MFE-2_hydrat-2_N"/>
    <property type="match status" value="1"/>
</dbReference>
<dbReference type="Pfam" id="PF01575">
    <property type="entry name" value="MaoC_dehydratas"/>
    <property type="match status" value="1"/>
</dbReference>
<dbReference type="PANTHER" id="PTHR13078">
    <property type="entry name" value="PEROXISOMAL MULTIFUNCTIONAL ENZYME TYPE 2-RELATED"/>
    <property type="match status" value="1"/>
</dbReference>
<dbReference type="GO" id="GO:0003857">
    <property type="term" value="F:(3S)-3-hydroxyacyl-CoA dehydrogenase (NAD+) activity"/>
    <property type="evidence" value="ECO:0007669"/>
    <property type="project" value="TreeGrafter"/>
</dbReference>
<comment type="similarity">
    <text evidence="1">Belongs to the enoyl-CoA hydratase/isomerase family.</text>
</comment>
<feature type="domain" description="MaoC-like" evidence="3">
    <location>
        <begin position="157"/>
        <end position="267"/>
    </location>
</feature>
<dbReference type="InterPro" id="IPR029069">
    <property type="entry name" value="HotDog_dom_sf"/>
</dbReference>
<evidence type="ECO:0000313" key="6">
    <source>
        <dbReference type="Proteomes" id="UP000540412"/>
    </source>
</evidence>
<evidence type="ECO:0000256" key="2">
    <source>
        <dbReference type="SAM" id="MobiDB-lite"/>
    </source>
</evidence>